<comment type="caution">
    <text evidence="1">The sequence shown here is derived from an EMBL/GenBank/DDBJ whole genome shotgun (WGS) entry which is preliminary data.</text>
</comment>
<reference evidence="1 2" key="1">
    <citation type="submission" date="2024-05" db="EMBL/GenBank/DDBJ databases">
        <authorList>
            <person name="Kim H.-Y."/>
            <person name="Kim E."/>
            <person name="Cai Y."/>
            <person name="Yang S.-M."/>
            <person name="Lee W."/>
        </authorList>
    </citation>
    <scope>NUCLEOTIDE SEQUENCE [LARGE SCALE GENOMIC DNA]</scope>
    <source>
        <strain evidence="1 2">FBL11</strain>
    </source>
</reference>
<name>A0ABU9X9U2_9GAMM</name>
<organism evidence="1 2">
    <name type="scientific">Psychrobacter saeujeotis</name>
    <dbReference type="NCBI Taxonomy" id="3143436"/>
    <lineage>
        <taxon>Bacteria</taxon>
        <taxon>Pseudomonadati</taxon>
        <taxon>Pseudomonadota</taxon>
        <taxon>Gammaproteobacteria</taxon>
        <taxon>Moraxellales</taxon>
        <taxon>Moraxellaceae</taxon>
        <taxon>Psychrobacter</taxon>
    </lineage>
</organism>
<gene>
    <name evidence="1" type="ORF">AAIR29_07545</name>
</gene>
<dbReference type="InterPro" id="IPR019658">
    <property type="entry name" value="DUF2515"/>
</dbReference>
<proteinExistence type="predicted"/>
<keyword evidence="2" id="KW-1185">Reference proteome</keyword>
<dbReference type="Proteomes" id="UP001461960">
    <property type="component" value="Unassembled WGS sequence"/>
</dbReference>
<dbReference type="Pfam" id="PF10720">
    <property type="entry name" value="DUF2515"/>
    <property type="match status" value="1"/>
</dbReference>
<evidence type="ECO:0000313" key="2">
    <source>
        <dbReference type="Proteomes" id="UP001461960"/>
    </source>
</evidence>
<protein>
    <submittedName>
        <fullName evidence="1">Uncharacterized protein</fullName>
    </submittedName>
</protein>
<accession>A0ABU9X9U2</accession>
<evidence type="ECO:0000313" key="1">
    <source>
        <dbReference type="EMBL" id="MEN2751486.1"/>
    </source>
</evidence>
<dbReference type="EMBL" id="JBDGHN010000002">
    <property type="protein sequence ID" value="MEN2751486.1"/>
    <property type="molecule type" value="Genomic_DNA"/>
</dbReference>
<sequence length="251" mass="28982">MVIKVKTKTNTTVNSCTPVSCTCEELWSVSQQFCLKRLSEEVSANSYNFVDSYSVRARRIAGTYARFYLETEEHGDPSKKGRFYWMALGAFASKTVACTLEHPTVRLGRFPNDLIVTASDWFGQGNFWLFQDIAGWHHYYGKFGSEVFFKCMNKRNTNNLVPQMKTAITNADWASDSLPKINYLKSNDYLVKGFSKAKEFENLPSSNIKKSERQKAQYENLLQIAYHEQGEILQPLIYENWRHKREIDAMG</sequence>